<evidence type="ECO:0000313" key="3">
    <source>
        <dbReference type="Proteomes" id="UP000233837"/>
    </source>
</evidence>
<feature type="compositionally biased region" description="Polar residues" evidence="1">
    <location>
        <begin position="128"/>
        <end position="142"/>
    </location>
</feature>
<feature type="compositionally biased region" description="Basic residues" evidence="1">
    <location>
        <begin position="236"/>
        <end position="251"/>
    </location>
</feature>
<protein>
    <submittedName>
        <fullName evidence="2">Uncharacterized protein</fullName>
    </submittedName>
</protein>
<gene>
    <name evidence="2" type="ORF">MA16_Dca027737</name>
</gene>
<accession>A0A2I0WEL1</accession>
<dbReference type="AlphaFoldDB" id="A0A2I0WEL1"/>
<dbReference type="EMBL" id="KZ502695">
    <property type="protein sequence ID" value="PKU74106.1"/>
    <property type="molecule type" value="Genomic_DNA"/>
</dbReference>
<feature type="compositionally biased region" description="Basic residues" evidence="1">
    <location>
        <begin position="61"/>
        <end position="71"/>
    </location>
</feature>
<organism evidence="2 3">
    <name type="scientific">Dendrobium catenatum</name>
    <dbReference type="NCBI Taxonomy" id="906689"/>
    <lineage>
        <taxon>Eukaryota</taxon>
        <taxon>Viridiplantae</taxon>
        <taxon>Streptophyta</taxon>
        <taxon>Embryophyta</taxon>
        <taxon>Tracheophyta</taxon>
        <taxon>Spermatophyta</taxon>
        <taxon>Magnoliopsida</taxon>
        <taxon>Liliopsida</taxon>
        <taxon>Asparagales</taxon>
        <taxon>Orchidaceae</taxon>
        <taxon>Epidendroideae</taxon>
        <taxon>Malaxideae</taxon>
        <taxon>Dendrobiinae</taxon>
        <taxon>Dendrobium</taxon>
    </lineage>
</organism>
<feature type="region of interest" description="Disordered" evidence="1">
    <location>
        <begin position="48"/>
        <end position="251"/>
    </location>
</feature>
<feature type="compositionally biased region" description="Basic and acidic residues" evidence="1">
    <location>
        <begin position="144"/>
        <end position="155"/>
    </location>
</feature>
<proteinExistence type="predicted"/>
<evidence type="ECO:0000256" key="1">
    <source>
        <dbReference type="SAM" id="MobiDB-lite"/>
    </source>
</evidence>
<dbReference type="Proteomes" id="UP000233837">
    <property type="component" value="Unassembled WGS sequence"/>
</dbReference>
<feature type="compositionally biased region" description="Pro residues" evidence="1">
    <location>
        <begin position="83"/>
        <end position="96"/>
    </location>
</feature>
<reference evidence="2 3" key="2">
    <citation type="journal article" date="2017" name="Nature">
        <title>The Apostasia genome and the evolution of orchids.</title>
        <authorList>
            <person name="Zhang G.Q."/>
            <person name="Liu K.W."/>
            <person name="Li Z."/>
            <person name="Lohaus R."/>
            <person name="Hsiao Y.Y."/>
            <person name="Niu S.C."/>
            <person name="Wang J.Y."/>
            <person name="Lin Y.C."/>
            <person name="Xu Q."/>
            <person name="Chen L.J."/>
            <person name="Yoshida K."/>
            <person name="Fujiwara S."/>
            <person name="Wang Z.W."/>
            <person name="Zhang Y.Q."/>
            <person name="Mitsuda N."/>
            <person name="Wang M."/>
            <person name="Liu G.H."/>
            <person name="Pecoraro L."/>
            <person name="Huang H.X."/>
            <person name="Xiao X.J."/>
            <person name="Lin M."/>
            <person name="Wu X.Y."/>
            <person name="Wu W.L."/>
            <person name="Chen Y.Y."/>
            <person name="Chang S.B."/>
            <person name="Sakamoto S."/>
            <person name="Ohme-Takagi M."/>
            <person name="Yagi M."/>
            <person name="Zeng S.J."/>
            <person name="Shen C.Y."/>
            <person name="Yeh C.M."/>
            <person name="Luo Y.B."/>
            <person name="Tsai W.C."/>
            <person name="Van de Peer Y."/>
            <person name="Liu Z.J."/>
        </authorList>
    </citation>
    <scope>NUCLEOTIDE SEQUENCE [LARGE SCALE GENOMIC DNA]</scope>
    <source>
        <tissue evidence="2">The whole plant</tissue>
    </source>
</reference>
<name>A0A2I0WEL1_9ASPA</name>
<keyword evidence="3" id="KW-1185">Reference proteome</keyword>
<evidence type="ECO:0000313" key="2">
    <source>
        <dbReference type="EMBL" id="PKU74106.1"/>
    </source>
</evidence>
<sequence>MVTSKSTFPEEIPISLDGDDVNLKVIYDWKPTPCSGCGSLVHPPNLCPKNPQPKVMIPHQARARSKSRPRGRPPLPTSTAPAILPPPSPALPPPSPNVVIPQDMAPSASVMEKSSVPPPQSDPLPNLNLPTTTVVEEPSTSLGKDIHSPNDIRESDGEESAFIPSSPKNNRKNSPKPWVKPSGNLSTSPNKFDPLLLDDLEDSSKDSSQSFSKFIPLSDEPPDPKVPRKSQQVKNAKTKSAKKAQKPSKSK</sequence>
<reference evidence="2 3" key="1">
    <citation type="journal article" date="2016" name="Sci. Rep.">
        <title>The Dendrobium catenatum Lindl. genome sequence provides insights into polysaccharide synthase, floral development and adaptive evolution.</title>
        <authorList>
            <person name="Zhang G.Q."/>
            <person name="Xu Q."/>
            <person name="Bian C."/>
            <person name="Tsai W.C."/>
            <person name="Yeh C.M."/>
            <person name="Liu K.W."/>
            <person name="Yoshida K."/>
            <person name="Zhang L.S."/>
            <person name="Chang S.B."/>
            <person name="Chen F."/>
            <person name="Shi Y."/>
            <person name="Su Y.Y."/>
            <person name="Zhang Y.Q."/>
            <person name="Chen L.J."/>
            <person name="Yin Y."/>
            <person name="Lin M."/>
            <person name="Huang H."/>
            <person name="Deng H."/>
            <person name="Wang Z.W."/>
            <person name="Zhu S.L."/>
            <person name="Zhao X."/>
            <person name="Deng C."/>
            <person name="Niu S.C."/>
            <person name="Huang J."/>
            <person name="Wang M."/>
            <person name="Liu G.H."/>
            <person name="Yang H.J."/>
            <person name="Xiao X.J."/>
            <person name="Hsiao Y.Y."/>
            <person name="Wu W.L."/>
            <person name="Chen Y.Y."/>
            <person name="Mitsuda N."/>
            <person name="Ohme-Takagi M."/>
            <person name="Luo Y.B."/>
            <person name="Van de Peer Y."/>
            <person name="Liu Z.J."/>
        </authorList>
    </citation>
    <scope>NUCLEOTIDE SEQUENCE [LARGE SCALE GENOMIC DNA]</scope>
    <source>
        <tissue evidence="2">The whole plant</tissue>
    </source>
</reference>